<dbReference type="InterPro" id="IPR040690">
    <property type="entry name" value="FtsX_ECD"/>
</dbReference>
<reference evidence="4 5" key="1">
    <citation type="submission" date="2012-02" db="EMBL/GenBank/DDBJ databases">
        <title>Complete genome sequence of Actinoplanes missouriensis 431 (= NBRC 102363).</title>
        <authorList>
            <person name="Ohnishi Y."/>
            <person name="Ishikawa J."/>
            <person name="Sekine M."/>
            <person name="Hosoyama A."/>
            <person name="Harada T."/>
            <person name="Narita H."/>
            <person name="Hata T."/>
            <person name="Konno Y."/>
            <person name="Tutikane K."/>
            <person name="Fujita N."/>
            <person name="Horinouchi S."/>
            <person name="Hayakawa M."/>
        </authorList>
    </citation>
    <scope>NUCLEOTIDE SEQUENCE [LARGE SCALE GENOMIC DNA]</scope>
    <source>
        <strain evidence="5">ATCC 14538 / DSM 43046 / CBS 188.64 / JCM 3121 / NBRC 102363 / NCIMB 12654 / NRRL B-3342 / UNCC 431</strain>
    </source>
</reference>
<keyword evidence="2" id="KW-0812">Transmembrane</keyword>
<organism evidence="4 5">
    <name type="scientific">Actinoplanes missouriensis (strain ATCC 14538 / DSM 43046 / CBS 188.64 / JCM 3121 / NBRC 102363 / NCIMB 12654 / NRRL B-3342 / UNCC 431)</name>
    <dbReference type="NCBI Taxonomy" id="512565"/>
    <lineage>
        <taxon>Bacteria</taxon>
        <taxon>Bacillati</taxon>
        <taxon>Actinomycetota</taxon>
        <taxon>Actinomycetes</taxon>
        <taxon>Micromonosporales</taxon>
        <taxon>Micromonosporaceae</taxon>
        <taxon>Actinoplanes</taxon>
    </lineage>
</organism>
<feature type="transmembrane region" description="Helical" evidence="2">
    <location>
        <begin position="62"/>
        <end position="85"/>
    </location>
</feature>
<dbReference type="KEGG" id="ams:AMIS_59270"/>
<keyword evidence="2" id="KW-1133">Transmembrane helix</keyword>
<evidence type="ECO:0000259" key="3">
    <source>
        <dbReference type="Pfam" id="PF18075"/>
    </source>
</evidence>
<dbReference type="AlphaFoldDB" id="I0HDR0"/>
<sequence length="225" mass="23436">MTEEDGHPVNTGRDPTEGEPAVTPTLRDHFDRAVGDDPGAALGDLARTAILDGGRLRRRRQLVTAGVAAGLVAILGAGAGAAVSLRDDTARPPITLAAAMMPRTAPACVPHPVDTDATDAAVFLTDELTGGRASAVETALRADPRVAAVEFESRAEAYRKFTALWADSPDFVAAVDPAQIPESFRLRLVEPGQYTALQADYSAMPGVQLVSGRRCTADAPVGGLL</sequence>
<keyword evidence="5" id="KW-1185">Reference proteome</keyword>
<gene>
    <name evidence="4" type="ordered locus">AMIS_59270</name>
</gene>
<evidence type="ECO:0000256" key="2">
    <source>
        <dbReference type="SAM" id="Phobius"/>
    </source>
</evidence>
<dbReference type="HOGENOM" id="CLU_1347635_0_0_11"/>
<feature type="domain" description="FtsX extracellular" evidence="3">
    <location>
        <begin position="121"/>
        <end position="210"/>
    </location>
</feature>
<evidence type="ECO:0000313" key="4">
    <source>
        <dbReference type="EMBL" id="BAL91147.1"/>
    </source>
</evidence>
<dbReference type="STRING" id="512565.AMIS_59270"/>
<protein>
    <recommendedName>
        <fullName evidence="3">FtsX extracellular domain-containing protein</fullName>
    </recommendedName>
</protein>
<dbReference type="Proteomes" id="UP000007882">
    <property type="component" value="Chromosome"/>
</dbReference>
<name>I0HDR0_ACTM4</name>
<keyword evidence="2" id="KW-0472">Membrane</keyword>
<dbReference type="Gene3D" id="3.30.70.3040">
    <property type="match status" value="1"/>
</dbReference>
<evidence type="ECO:0000256" key="1">
    <source>
        <dbReference type="SAM" id="MobiDB-lite"/>
    </source>
</evidence>
<accession>I0HDR0</accession>
<feature type="region of interest" description="Disordered" evidence="1">
    <location>
        <begin position="1"/>
        <end position="23"/>
    </location>
</feature>
<dbReference type="eggNOG" id="COG2177">
    <property type="taxonomic scope" value="Bacteria"/>
</dbReference>
<dbReference type="Pfam" id="PF18075">
    <property type="entry name" value="FtsX_ECD"/>
    <property type="match status" value="1"/>
</dbReference>
<proteinExistence type="predicted"/>
<dbReference type="EMBL" id="AP012319">
    <property type="protein sequence ID" value="BAL91147.1"/>
    <property type="molecule type" value="Genomic_DNA"/>
</dbReference>
<dbReference type="PATRIC" id="fig|512565.3.peg.5923"/>
<evidence type="ECO:0000313" key="5">
    <source>
        <dbReference type="Proteomes" id="UP000007882"/>
    </source>
</evidence>